<evidence type="ECO:0000313" key="6">
    <source>
        <dbReference type="Proteomes" id="UP001055153"/>
    </source>
</evidence>
<dbReference type="InterPro" id="IPR036388">
    <property type="entry name" value="WH-like_DNA-bd_sf"/>
</dbReference>
<evidence type="ECO:0000313" key="5">
    <source>
        <dbReference type="EMBL" id="GJE01669.1"/>
    </source>
</evidence>
<dbReference type="Pfam" id="PF00027">
    <property type="entry name" value="cNMP_binding"/>
    <property type="match status" value="1"/>
</dbReference>
<dbReference type="EMBL" id="BPQQ01000041">
    <property type="protein sequence ID" value="GJE01669.1"/>
    <property type="molecule type" value="Genomic_DNA"/>
</dbReference>
<dbReference type="Gene3D" id="2.60.120.10">
    <property type="entry name" value="Jelly Rolls"/>
    <property type="match status" value="1"/>
</dbReference>
<gene>
    <name evidence="5" type="primary">aadR_2</name>
    <name evidence="5" type="ORF">GMJLKIPL_3603</name>
</gene>
<keyword evidence="2" id="KW-0238">DNA-binding</keyword>
<evidence type="ECO:0000259" key="4">
    <source>
        <dbReference type="PROSITE" id="PS51063"/>
    </source>
</evidence>
<dbReference type="InterPro" id="IPR036390">
    <property type="entry name" value="WH_DNA-bd_sf"/>
</dbReference>
<dbReference type="Gene3D" id="1.10.10.10">
    <property type="entry name" value="Winged helix-like DNA-binding domain superfamily/Winged helix DNA-binding domain"/>
    <property type="match status" value="1"/>
</dbReference>
<dbReference type="SUPFAM" id="SSF51206">
    <property type="entry name" value="cAMP-binding domain-like"/>
    <property type="match status" value="1"/>
</dbReference>
<dbReference type="RefSeq" id="WP_238236708.1">
    <property type="nucleotide sequence ID" value="NZ_BPQQ01000041.1"/>
</dbReference>
<dbReference type="CDD" id="cd00038">
    <property type="entry name" value="CAP_ED"/>
    <property type="match status" value="1"/>
</dbReference>
<keyword evidence="3" id="KW-0804">Transcription</keyword>
<dbReference type="InterPro" id="IPR000595">
    <property type="entry name" value="cNMP-bd_dom"/>
</dbReference>
<evidence type="ECO:0000256" key="1">
    <source>
        <dbReference type="ARBA" id="ARBA00023015"/>
    </source>
</evidence>
<name>A0ABQ4SGI9_9HYPH</name>
<dbReference type="InterPro" id="IPR012318">
    <property type="entry name" value="HTH_CRP"/>
</dbReference>
<evidence type="ECO:0000256" key="2">
    <source>
        <dbReference type="ARBA" id="ARBA00023125"/>
    </source>
</evidence>
<feature type="domain" description="HTH crp-type" evidence="4">
    <location>
        <begin position="146"/>
        <end position="220"/>
    </location>
</feature>
<dbReference type="SMART" id="SM00100">
    <property type="entry name" value="cNMP"/>
    <property type="match status" value="1"/>
</dbReference>
<dbReference type="PROSITE" id="PS51063">
    <property type="entry name" value="HTH_CRP_2"/>
    <property type="match status" value="1"/>
</dbReference>
<comment type="caution">
    <text evidence="5">The sequence shown here is derived from an EMBL/GenBank/DDBJ whole genome shotgun (WGS) entry which is preliminary data.</text>
</comment>
<dbReference type="SMART" id="SM00419">
    <property type="entry name" value="HTH_CRP"/>
    <property type="match status" value="1"/>
</dbReference>
<reference evidence="5" key="1">
    <citation type="journal article" date="2021" name="Front. Microbiol.">
        <title>Comprehensive Comparative Genomics and Phenotyping of Methylobacterium Species.</title>
        <authorList>
            <person name="Alessa O."/>
            <person name="Ogura Y."/>
            <person name="Fujitani Y."/>
            <person name="Takami H."/>
            <person name="Hayashi T."/>
            <person name="Sahin N."/>
            <person name="Tani A."/>
        </authorList>
    </citation>
    <scope>NUCLEOTIDE SEQUENCE</scope>
    <source>
        <strain evidence="5">DSM 17168</strain>
    </source>
</reference>
<dbReference type="PANTHER" id="PTHR24567">
    <property type="entry name" value="CRP FAMILY TRANSCRIPTIONAL REGULATORY PROTEIN"/>
    <property type="match status" value="1"/>
</dbReference>
<dbReference type="Proteomes" id="UP001055153">
    <property type="component" value="Unassembled WGS sequence"/>
</dbReference>
<dbReference type="InterPro" id="IPR018490">
    <property type="entry name" value="cNMP-bd_dom_sf"/>
</dbReference>
<keyword evidence="6" id="KW-1185">Reference proteome</keyword>
<reference evidence="5" key="2">
    <citation type="submission" date="2021-08" db="EMBL/GenBank/DDBJ databases">
        <authorList>
            <person name="Tani A."/>
            <person name="Ola A."/>
            <person name="Ogura Y."/>
            <person name="Katsura K."/>
            <person name="Hayashi T."/>
        </authorList>
    </citation>
    <scope>NUCLEOTIDE SEQUENCE</scope>
    <source>
        <strain evidence="5">DSM 17168</strain>
    </source>
</reference>
<sequence length="247" mass="27771">MATYLIRKLEQFTALSRDDKEALERAASVRQRRLGSREDIFHEGDAPGRVNLILDGWACRYKMLEDGRRQIAAFLLPGDLCDLRMFILRQMDHSVGTLSPVTVAEIPKDAVIDLSDNYPRISRALWWTSLVEEAIQREWTTNLGQRDALERMAHLLCEVFVRLRAVGLTAGSSCELPVTQAELADATGLSTVHVNRTIQELRARGLVILRGKTLSIPDLDALQDVALFSANYLHLGRVGREYDANDV</sequence>
<dbReference type="InterPro" id="IPR050397">
    <property type="entry name" value="Env_Response_Regulators"/>
</dbReference>
<proteinExistence type="predicted"/>
<dbReference type="SUPFAM" id="SSF46785">
    <property type="entry name" value="Winged helix' DNA-binding domain"/>
    <property type="match status" value="1"/>
</dbReference>
<evidence type="ECO:0000256" key="3">
    <source>
        <dbReference type="ARBA" id="ARBA00023163"/>
    </source>
</evidence>
<dbReference type="PANTHER" id="PTHR24567:SF68">
    <property type="entry name" value="DNA-BINDING TRANSCRIPTIONAL DUAL REGULATOR CRP"/>
    <property type="match status" value="1"/>
</dbReference>
<accession>A0ABQ4SGI9</accession>
<protein>
    <submittedName>
        <fullName evidence="5">Transcriptional activatory protein AadR</fullName>
    </submittedName>
</protein>
<dbReference type="InterPro" id="IPR014710">
    <property type="entry name" value="RmlC-like_jellyroll"/>
</dbReference>
<dbReference type="Pfam" id="PF13545">
    <property type="entry name" value="HTH_Crp_2"/>
    <property type="match status" value="1"/>
</dbReference>
<organism evidence="5 6">
    <name type="scientific">Methylobacterium isbiliense</name>
    <dbReference type="NCBI Taxonomy" id="315478"/>
    <lineage>
        <taxon>Bacteria</taxon>
        <taxon>Pseudomonadati</taxon>
        <taxon>Pseudomonadota</taxon>
        <taxon>Alphaproteobacteria</taxon>
        <taxon>Hyphomicrobiales</taxon>
        <taxon>Methylobacteriaceae</taxon>
        <taxon>Methylobacterium</taxon>
    </lineage>
</organism>
<keyword evidence="1" id="KW-0805">Transcription regulation</keyword>